<reference evidence="3" key="1">
    <citation type="submission" date="2016-06" db="UniProtKB">
        <authorList>
            <consortium name="WormBaseParasite"/>
        </authorList>
    </citation>
    <scope>IDENTIFICATION</scope>
</reference>
<dbReference type="AlphaFoldDB" id="A0A183TAR3"/>
<dbReference type="WBParaSite" id="SSLN_0001407601-mRNA-1">
    <property type="protein sequence ID" value="SSLN_0001407601-mRNA-1"/>
    <property type="gene ID" value="SSLN_0001407601"/>
</dbReference>
<evidence type="ECO:0000313" key="2">
    <source>
        <dbReference type="Proteomes" id="UP000275846"/>
    </source>
</evidence>
<name>A0A183TAR3_SCHSO</name>
<reference evidence="1 2" key="2">
    <citation type="submission" date="2018-11" db="EMBL/GenBank/DDBJ databases">
        <authorList>
            <consortium name="Pathogen Informatics"/>
        </authorList>
    </citation>
    <scope>NUCLEOTIDE SEQUENCE [LARGE SCALE GENOMIC DNA]</scope>
    <source>
        <strain evidence="1 2">NST_G2</strain>
    </source>
</reference>
<evidence type="ECO:0000313" key="1">
    <source>
        <dbReference type="EMBL" id="VDL99942.1"/>
    </source>
</evidence>
<organism evidence="3">
    <name type="scientific">Schistocephalus solidus</name>
    <name type="common">Tapeworm</name>
    <dbReference type="NCBI Taxonomy" id="70667"/>
    <lineage>
        <taxon>Eukaryota</taxon>
        <taxon>Metazoa</taxon>
        <taxon>Spiralia</taxon>
        <taxon>Lophotrochozoa</taxon>
        <taxon>Platyhelminthes</taxon>
        <taxon>Cestoda</taxon>
        <taxon>Eucestoda</taxon>
        <taxon>Diphyllobothriidea</taxon>
        <taxon>Diphyllobothriidae</taxon>
        <taxon>Schistocephalus</taxon>
    </lineage>
</organism>
<accession>A0A183TAR3</accession>
<proteinExistence type="predicted"/>
<dbReference type="EMBL" id="UYSU01038183">
    <property type="protein sequence ID" value="VDL99942.1"/>
    <property type="molecule type" value="Genomic_DNA"/>
</dbReference>
<sequence>MVNREGLWKGMQKFDHPVRFTHIVRLLHDGMLGRVTDNGTLSEAFAVTNGVNQGCLLAPTLCNIMFSAMWMDAYRDEHPGIRIAYRTDGNLLKSRRVQAQNASLRLQSMICCSLTTATL</sequence>
<evidence type="ECO:0000313" key="3">
    <source>
        <dbReference type="WBParaSite" id="SSLN_0001407601-mRNA-1"/>
    </source>
</evidence>
<gene>
    <name evidence="1" type="ORF">SSLN_LOCUS13557</name>
</gene>
<dbReference type="Proteomes" id="UP000275846">
    <property type="component" value="Unassembled WGS sequence"/>
</dbReference>
<dbReference type="OrthoDB" id="3047174at2759"/>
<protein>
    <submittedName>
        <fullName evidence="3">Reverse transcriptase domain-containing protein</fullName>
    </submittedName>
</protein>
<keyword evidence="2" id="KW-1185">Reference proteome</keyword>